<dbReference type="RefSeq" id="WP_243066858.1">
    <property type="nucleotide sequence ID" value="NZ_JAIVFK010000010.1"/>
</dbReference>
<dbReference type="InterPro" id="IPR020396">
    <property type="entry name" value="NADH_UbQ_OxRdtase_CS"/>
</dbReference>
<evidence type="ECO:0000256" key="2">
    <source>
        <dbReference type="ARBA" id="ARBA00022448"/>
    </source>
</evidence>
<organism evidence="7 8">
    <name type="scientific">Candidatus Rhodoblastus alkanivorans</name>
    <dbReference type="NCBI Taxonomy" id="2954117"/>
    <lineage>
        <taxon>Bacteria</taxon>
        <taxon>Pseudomonadati</taxon>
        <taxon>Pseudomonadota</taxon>
        <taxon>Alphaproteobacteria</taxon>
        <taxon>Hyphomicrobiales</taxon>
        <taxon>Rhodoblastaceae</taxon>
        <taxon>Rhodoblastus</taxon>
    </lineage>
</organism>
<dbReference type="InterPro" id="IPR010218">
    <property type="entry name" value="NADH_DH_suC"/>
</dbReference>
<evidence type="ECO:0000313" key="7">
    <source>
        <dbReference type="EMBL" id="MCI4682873.1"/>
    </source>
</evidence>
<comment type="subunit">
    <text evidence="3">NDH-1 is composed of 14 different subunits. Subunits NuoB, C, D, E, F, and G constitute the peripheral sector of the complex.</text>
</comment>
<proteinExistence type="inferred from homology"/>
<keyword evidence="3" id="KW-1003">Cell membrane</keyword>
<reference evidence="7" key="1">
    <citation type="journal article" date="2022" name="ISME J.">
        <title>Identification of active gaseous-alkane degraders at natural gas seeps.</title>
        <authorList>
            <person name="Farhan Ul Haque M."/>
            <person name="Hernandez M."/>
            <person name="Crombie A.T."/>
            <person name="Murrell J.C."/>
        </authorList>
    </citation>
    <scope>NUCLEOTIDE SEQUENCE</scope>
    <source>
        <strain evidence="7">PC2</strain>
    </source>
</reference>
<dbReference type="InterPro" id="IPR037232">
    <property type="entry name" value="NADH_quin_OxRdtase_su_C/D-like"/>
</dbReference>
<protein>
    <recommendedName>
        <fullName evidence="3">NADH-quinone oxidoreductase subunit C</fullName>
        <ecNumber evidence="3">7.1.1.-</ecNumber>
    </recommendedName>
    <alternativeName>
        <fullName evidence="3">NADH dehydrogenase I subunit C</fullName>
    </alternativeName>
    <alternativeName>
        <fullName evidence="3">NDH-1 subunit C</fullName>
    </alternativeName>
</protein>
<dbReference type="Pfam" id="PF00329">
    <property type="entry name" value="Complex1_30kDa"/>
    <property type="match status" value="1"/>
</dbReference>
<keyword evidence="3" id="KW-0830">Ubiquinone</keyword>
<comment type="similarity">
    <text evidence="1 3 4">Belongs to the complex I 30 kDa subunit family.</text>
</comment>
<keyword evidence="3" id="KW-0472">Membrane</keyword>
<dbReference type="NCBIfam" id="TIGR01961">
    <property type="entry name" value="NuoC_fam"/>
    <property type="match status" value="1"/>
</dbReference>
<comment type="caution">
    <text evidence="7">The sequence shown here is derived from an EMBL/GenBank/DDBJ whole genome shotgun (WGS) entry which is preliminary data.</text>
</comment>
<keyword evidence="7" id="KW-0560">Oxidoreductase</keyword>
<gene>
    <name evidence="3" type="primary">nuoC</name>
    <name evidence="7" type="ORF">K2U94_08870</name>
</gene>
<keyword evidence="8" id="KW-1185">Reference proteome</keyword>
<dbReference type="EC" id="7.1.1.-" evidence="3"/>
<comment type="subcellular location">
    <subcellularLocation>
        <location evidence="3">Cell membrane</location>
        <topology evidence="3">Peripheral membrane protein</topology>
        <orientation evidence="3">Cytoplasmic side</orientation>
    </subcellularLocation>
</comment>
<evidence type="ECO:0000256" key="5">
    <source>
        <dbReference type="RuleBase" id="RU003582"/>
    </source>
</evidence>
<dbReference type="HAMAP" id="MF_01357">
    <property type="entry name" value="NDH1_NuoC"/>
    <property type="match status" value="1"/>
</dbReference>
<dbReference type="SUPFAM" id="SSF143243">
    <property type="entry name" value="Nqo5-like"/>
    <property type="match status" value="1"/>
</dbReference>
<dbReference type="GO" id="GO:0016491">
    <property type="term" value="F:oxidoreductase activity"/>
    <property type="evidence" value="ECO:0007669"/>
    <property type="project" value="UniProtKB-KW"/>
</dbReference>
<keyword evidence="3 5" id="KW-0874">Quinone</keyword>
<dbReference type="PANTHER" id="PTHR10884">
    <property type="entry name" value="NADH DEHYDROGENASE UBIQUINONE IRON-SULFUR PROTEIN 3"/>
    <property type="match status" value="1"/>
</dbReference>
<dbReference type="EMBL" id="JAIVFP010000001">
    <property type="protein sequence ID" value="MCI4682873.1"/>
    <property type="molecule type" value="Genomic_DNA"/>
</dbReference>
<dbReference type="InterPro" id="IPR001268">
    <property type="entry name" value="NADH_UbQ_OxRdtase_30kDa_su"/>
</dbReference>
<sequence>MADGQNAVTDHAADLREKLKDLSGKIWSALGGSVLSADIAYDELTVVFEAKNWVPALTYLRDNGFISFIDLTAVDWPSREKRFDVVAHLLDPKANLRIRVKCMTDEVTPVESCVDVWPAANWFEREAYDMYGVLFSNHPDLRRMLTDYGFDGHPLRKDFPLTGYVEVRYDDAQKRVVYEPVSLSQEFRSFDFLSPWEGESYTLPGDEKATKQA</sequence>
<dbReference type="Gene3D" id="3.30.460.80">
    <property type="entry name" value="NADH:ubiquinone oxidoreductase, 30kDa subunit"/>
    <property type="match status" value="1"/>
</dbReference>
<evidence type="ECO:0000256" key="1">
    <source>
        <dbReference type="ARBA" id="ARBA00007569"/>
    </source>
</evidence>
<dbReference type="NCBIfam" id="NF004733">
    <property type="entry name" value="PRK06074.1-5"/>
    <property type="match status" value="1"/>
</dbReference>
<comment type="function">
    <text evidence="3">NDH-1 shuttles electrons from NADH, via FMN and iron-sulfur (Fe-S) centers, to quinones in the respiratory chain. The immediate electron acceptor for the enzyme in this species is believed to be ubiquinone. Couples the redox reaction to proton translocation (for every two electrons transferred, four hydrogen ions are translocated across the cytoplasmic membrane), and thus conserves the redox energy in a proton gradient.</text>
</comment>
<dbReference type="PANTHER" id="PTHR10884:SF14">
    <property type="entry name" value="NADH DEHYDROGENASE [UBIQUINONE] IRON-SULFUR PROTEIN 3, MITOCHONDRIAL"/>
    <property type="match status" value="1"/>
</dbReference>
<keyword evidence="2 3" id="KW-0813">Transport</keyword>
<evidence type="ECO:0000256" key="4">
    <source>
        <dbReference type="RuleBase" id="RU003456"/>
    </source>
</evidence>
<dbReference type="PROSITE" id="PS00542">
    <property type="entry name" value="COMPLEX1_30K"/>
    <property type="match status" value="1"/>
</dbReference>
<evidence type="ECO:0000313" key="8">
    <source>
        <dbReference type="Proteomes" id="UP001139104"/>
    </source>
</evidence>
<comment type="catalytic activity">
    <reaction evidence="3 5">
        <text>a quinone + NADH + 5 H(+)(in) = a quinol + NAD(+) + 4 H(+)(out)</text>
        <dbReference type="Rhea" id="RHEA:57888"/>
        <dbReference type="ChEBI" id="CHEBI:15378"/>
        <dbReference type="ChEBI" id="CHEBI:24646"/>
        <dbReference type="ChEBI" id="CHEBI:57540"/>
        <dbReference type="ChEBI" id="CHEBI:57945"/>
        <dbReference type="ChEBI" id="CHEBI:132124"/>
    </reaction>
</comment>
<accession>A0ABS9Z5C0</accession>
<name>A0ABS9Z5C0_9HYPH</name>
<keyword evidence="3 4" id="KW-0520">NAD</keyword>
<evidence type="ECO:0000259" key="6">
    <source>
        <dbReference type="Pfam" id="PF00329"/>
    </source>
</evidence>
<dbReference type="Proteomes" id="UP001139104">
    <property type="component" value="Unassembled WGS sequence"/>
</dbReference>
<keyword evidence="3 4" id="KW-1278">Translocase</keyword>
<feature type="domain" description="NADH:ubiquinone oxidoreductase 30kDa subunit" evidence="6">
    <location>
        <begin position="47"/>
        <end position="164"/>
    </location>
</feature>
<evidence type="ECO:0000256" key="3">
    <source>
        <dbReference type="HAMAP-Rule" id="MF_01357"/>
    </source>
</evidence>